<dbReference type="Pfam" id="PF01345">
    <property type="entry name" value="DUF11"/>
    <property type="match status" value="1"/>
</dbReference>
<proteinExistence type="predicted"/>
<feature type="domain" description="DUF11" evidence="2">
    <location>
        <begin position="114"/>
        <end position="154"/>
    </location>
</feature>
<accession>A0A1T5HM57</accession>
<reference evidence="4" key="1">
    <citation type="submission" date="2017-02" db="EMBL/GenBank/DDBJ databases">
        <authorList>
            <person name="Varghese N."/>
            <person name="Submissions S."/>
        </authorList>
    </citation>
    <scope>NUCLEOTIDE SEQUENCE [LARGE SCALE GENOMIC DNA]</scope>
    <source>
        <strain evidence="4">DSM 24412</strain>
    </source>
</reference>
<feature type="non-terminal residue" evidence="3">
    <location>
        <position position="154"/>
    </location>
</feature>
<name>A0A1T5HM57_9BACT</name>
<dbReference type="NCBIfam" id="TIGR01451">
    <property type="entry name" value="B_ant_repeat"/>
    <property type="match status" value="1"/>
</dbReference>
<feature type="signal peptide" evidence="1">
    <location>
        <begin position="1"/>
        <end position="19"/>
    </location>
</feature>
<evidence type="ECO:0000313" key="4">
    <source>
        <dbReference type="Proteomes" id="UP000191055"/>
    </source>
</evidence>
<dbReference type="STRING" id="889453.SAMN03080601_02454"/>
<protein>
    <submittedName>
        <fullName evidence="3">Conserved repeat domain-containing protein</fullName>
    </submittedName>
</protein>
<gene>
    <name evidence="3" type="ORF">SAMN03080601_02454</name>
</gene>
<evidence type="ECO:0000256" key="1">
    <source>
        <dbReference type="SAM" id="SignalP"/>
    </source>
</evidence>
<keyword evidence="4" id="KW-1185">Reference proteome</keyword>
<dbReference type="InterPro" id="IPR001434">
    <property type="entry name" value="OmcB-like_DUF11"/>
</dbReference>
<organism evidence="3 4">
    <name type="scientific">Alkalitalea saponilacus</name>
    <dbReference type="NCBI Taxonomy" id="889453"/>
    <lineage>
        <taxon>Bacteria</taxon>
        <taxon>Pseudomonadati</taxon>
        <taxon>Bacteroidota</taxon>
        <taxon>Bacteroidia</taxon>
        <taxon>Marinilabiliales</taxon>
        <taxon>Marinilabiliaceae</taxon>
        <taxon>Alkalitalea</taxon>
    </lineage>
</organism>
<feature type="chain" id="PRO_5012549768" evidence="1">
    <location>
        <begin position="20"/>
        <end position="154"/>
    </location>
</feature>
<evidence type="ECO:0000259" key="2">
    <source>
        <dbReference type="Pfam" id="PF01345"/>
    </source>
</evidence>
<dbReference type="AlphaFoldDB" id="A0A1T5HM57"/>
<keyword evidence="1" id="KW-0732">Signal</keyword>
<dbReference type="Proteomes" id="UP000191055">
    <property type="component" value="Unassembled WGS sequence"/>
</dbReference>
<dbReference type="InterPro" id="IPR047589">
    <property type="entry name" value="DUF11_rpt"/>
</dbReference>
<dbReference type="RefSeq" id="WP_200812614.1">
    <property type="nucleotide sequence ID" value="NZ_FUYV01000014.1"/>
</dbReference>
<sequence length="154" mass="16782">MRKYLLIGIFFLTCFSAYGQIQITDQNTTPEFEQNQAFAIDISWLDVASPLGTFPDDYSIIILSGSNYSSDGSNITPDNNFTGTLLVRLQLTDGDAELSNEYDFEVTIFEPEADLSIIKSVNQGTPNVGSNVVFSITVFNGGPSDATNVVVTDN</sequence>
<dbReference type="EMBL" id="FUYV01000014">
    <property type="protein sequence ID" value="SKC21621.1"/>
    <property type="molecule type" value="Genomic_DNA"/>
</dbReference>
<evidence type="ECO:0000313" key="3">
    <source>
        <dbReference type="EMBL" id="SKC21621.1"/>
    </source>
</evidence>